<dbReference type="Pfam" id="PF00672">
    <property type="entry name" value="HAMP"/>
    <property type="match status" value="1"/>
</dbReference>
<feature type="transmembrane region" description="Helical" evidence="13">
    <location>
        <begin position="285"/>
        <end position="305"/>
    </location>
</feature>
<dbReference type="InterPro" id="IPR036890">
    <property type="entry name" value="HATPase_C_sf"/>
</dbReference>
<dbReference type="InterPro" id="IPR003660">
    <property type="entry name" value="HAMP_dom"/>
</dbReference>
<keyword evidence="11 13" id="KW-0472">Membrane</keyword>
<accession>L0ECC5</accession>
<proteinExistence type="predicted"/>
<dbReference type="InterPro" id="IPR010559">
    <property type="entry name" value="Sig_transdc_His_kin_internal"/>
</dbReference>
<feature type="coiled-coil region" evidence="12">
    <location>
        <begin position="343"/>
        <end position="380"/>
    </location>
</feature>
<dbReference type="GO" id="GO:0005524">
    <property type="term" value="F:ATP binding"/>
    <property type="evidence" value="ECO:0007669"/>
    <property type="project" value="UniProtKB-KW"/>
</dbReference>
<name>L0ECC5_THECK</name>
<keyword evidence="2" id="KW-1003">Cell membrane</keyword>
<dbReference type="Pfam" id="PF02518">
    <property type="entry name" value="HATPase_c"/>
    <property type="match status" value="1"/>
</dbReference>
<keyword evidence="3" id="KW-0597">Phosphoprotein</keyword>
<dbReference type="KEGG" id="tco:Theco_1281"/>
<dbReference type="HOGENOM" id="CLU_020473_6_1_9"/>
<reference evidence="16" key="1">
    <citation type="submission" date="2012-01" db="EMBL/GenBank/DDBJ databases">
        <title>Complete sequence of chromosome of Thermobacillus composti KWC4.</title>
        <authorList>
            <person name="Lucas S."/>
            <person name="Han J."/>
            <person name="Lapidus A."/>
            <person name="Cheng J.-F."/>
            <person name="Goodwin L."/>
            <person name="Pitluck S."/>
            <person name="Peters L."/>
            <person name="Ovchinnikova G."/>
            <person name="Teshima H."/>
            <person name="Detter J.C."/>
            <person name="Han C."/>
            <person name="Tapia R."/>
            <person name="Land M."/>
            <person name="Hauser L."/>
            <person name="Kyrpides N."/>
            <person name="Ivanova N."/>
            <person name="Pagani I."/>
            <person name="Anderson I."/>
            <person name="Woyke T."/>
        </authorList>
    </citation>
    <scope>NUCLEOTIDE SEQUENCE [LARGE SCALE GENOMIC DNA]</scope>
    <source>
        <strain evidence="16">DSM 18247 / JCM 13945 / KWC4</strain>
    </source>
</reference>
<dbReference type="Gene3D" id="6.10.340.10">
    <property type="match status" value="1"/>
</dbReference>
<evidence type="ECO:0000256" key="11">
    <source>
        <dbReference type="ARBA" id="ARBA00023136"/>
    </source>
</evidence>
<dbReference type="SMART" id="SM00304">
    <property type="entry name" value="HAMP"/>
    <property type="match status" value="1"/>
</dbReference>
<dbReference type="PROSITE" id="PS50885">
    <property type="entry name" value="HAMP"/>
    <property type="match status" value="1"/>
</dbReference>
<keyword evidence="6" id="KW-0547">Nucleotide-binding</keyword>
<keyword evidence="16" id="KW-1185">Reference proteome</keyword>
<dbReference type="SMART" id="SM00387">
    <property type="entry name" value="HATPase_c"/>
    <property type="match status" value="1"/>
</dbReference>
<organism evidence="15 16">
    <name type="scientific">Thermobacillus composti (strain DSM 18247 / JCM 13945 / KWC4)</name>
    <dbReference type="NCBI Taxonomy" id="717605"/>
    <lineage>
        <taxon>Bacteria</taxon>
        <taxon>Bacillati</taxon>
        <taxon>Bacillota</taxon>
        <taxon>Bacilli</taxon>
        <taxon>Bacillales</taxon>
        <taxon>Paenibacillaceae</taxon>
        <taxon>Thermobacillus</taxon>
    </lineage>
</organism>
<evidence type="ECO:0000256" key="5">
    <source>
        <dbReference type="ARBA" id="ARBA00022692"/>
    </source>
</evidence>
<dbReference type="Pfam" id="PF06580">
    <property type="entry name" value="His_kinase"/>
    <property type="match status" value="1"/>
</dbReference>
<evidence type="ECO:0000313" key="15">
    <source>
        <dbReference type="EMBL" id="AGA57447.1"/>
    </source>
</evidence>
<evidence type="ECO:0000256" key="8">
    <source>
        <dbReference type="ARBA" id="ARBA00022840"/>
    </source>
</evidence>
<evidence type="ECO:0000256" key="4">
    <source>
        <dbReference type="ARBA" id="ARBA00022679"/>
    </source>
</evidence>
<evidence type="ECO:0000256" key="12">
    <source>
        <dbReference type="SAM" id="Coils"/>
    </source>
</evidence>
<evidence type="ECO:0000256" key="9">
    <source>
        <dbReference type="ARBA" id="ARBA00022989"/>
    </source>
</evidence>
<dbReference type="GO" id="GO:0005886">
    <property type="term" value="C:plasma membrane"/>
    <property type="evidence" value="ECO:0007669"/>
    <property type="project" value="UniProtKB-SubCell"/>
</dbReference>
<dbReference type="AlphaFoldDB" id="L0ECC5"/>
<evidence type="ECO:0000256" key="2">
    <source>
        <dbReference type="ARBA" id="ARBA00022475"/>
    </source>
</evidence>
<feature type="domain" description="HAMP" evidence="14">
    <location>
        <begin position="306"/>
        <end position="358"/>
    </location>
</feature>
<keyword evidence="12" id="KW-0175">Coiled coil</keyword>
<keyword evidence="7 15" id="KW-0418">Kinase</keyword>
<dbReference type="InterPro" id="IPR050640">
    <property type="entry name" value="Bact_2-comp_sensor_kinase"/>
</dbReference>
<dbReference type="Proteomes" id="UP000010795">
    <property type="component" value="Chromosome"/>
</dbReference>
<dbReference type="STRING" id="717605.Theco_1281"/>
<keyword evidence="8" id="KW-0067">ATP-binding</keyword>
<sequence length="586" mass="66612">MKKLFLLFAAIGSIPALLLGMNAYRMSAQMLEHQGERDLQVIANQLLGSIERQVNDFDRFTLLPYYTPEAFEFLQTPLPVDEWDYAYVNAQKKLLRLMSAYPSIHSSIRGMVLYDMNGRGSGYRISGTSQINENWPVFQESWYVKALKGKGRFVVTGLHEVRHFSQDSFLAITGARTIVDDKLNPLAVLAIHISPEFIGKIVKATELQDAYIAVTDAEGKPVYLSGEASEDDLPALAVQTAKGTWELENKNFSGVTDYSDYLGWTLYLGQDRDKLFQGIYAFRRFTFLTAAILILAAAFVSFWLAKGLSTPIRRLIRVMREVELGNFVAPGILKQKDEIGQLYLNFSRMVKRLEEMVQSIEEKERQKRHAELYAQRARIQPHFLYNTLNSIRMLAILQQNSQIARLIQSLNKLLKAIIQYNDDLVPLREEIALLRSYARLMDLRYTNMFVIHWRIPEEVTDASMPPMLLQPVLENAIFHASKGLNRELNITVSARLGSDRVLTIEVADDGIGVTDEQMASLLNDRGKDNHVGLRNVNERIRLRFGMQYGVSLVKPDGPGLCVRIRLPYQQIAQGRDSHVEFDGRGG</sequence>
<dbReference type="EMBL" id="CP003255">
    <property type="protein sequence ID" value="AGA57447.1"/>
    <property type="molecule type" value="Genomic_DNA"/>
</dbReference>
<dbReference type="eggNOG" id="COG2972">
    <property type="taxonomic scope" value="Bacteria"/>
</dbReference>
<dbReference type="SUPFAM" id="SSF55874">
    <property type="entry name" value="ATPase domain of HSP90 chaperone/DNA topoisomerase II/histidine kinase"/>
    <property type="match status" value="1"/>
</dbReference>
<dbReference type="InterPro" id="IPR003594">
    <property type="entry name" value="HATPase_dom"/>
</dbReference>
<dbReference type="PANTHER" id="PTHR34220">
    <property type="entry name" value="SENSOR HISTIDINE KINASE YPDA"/>
    <property type="match status" value="1"/>
</dbReference>
<evidence type="ECO:0000256" key="10">
    <source>
        <dbReference type="ARBA" id="ARBA00023012"/>
    </source>
</evidence>
<keyword evidence="9 13" id="KW-1133">Transmembrane helix</keyword>
<protein>
    <submittedName>
        <fullName evidence="15">HAMP domain-containing protein,histidine kinase</fullName>
    </submittedName>
</protein>
<evidence type="ECO:0000256" key="6">
    <source>
        <dbReference type="ARBA" id="ARBA00022741"/>
    </source>
</evidence>
<evidence type="ECO:0000256" key="3">
    <source>
        <dbReference type="ARBA" id="ARBA00022553"/>
    </source>
</evidence>
<keyword evidence="4" id="KW-0808">Transferase</keyword>
<keyword evidence="5 13" id="KW-0812">Transmembrane</keyword>
<evidence type="ECO:0000313" key="16">
    <source>
        <dbReference type="Proteomes" id="UP000010795"/>
    </source>
</evidence>
<evidence type="ECO:0000256" key="13">
    <source>
        <dbReference type="SAM" id="Phobius"/>
    </source>
</evidence>
<dbReference type="Gene3D" id="3.30.565.10">
    <property type="entry name" value="Histidine kinase-like ATPase, C-terminal domain"/>
    <property type="match status" value="1"/>
</dbReference>
<evidence type="ECO:0000259" key="14">
    <source>
        <dbReference type="PROSITE" id="PS50885"/>
    </source>
</evidence>
<dbReference type="GO" id="GO:0000155">
    <property type="term" value="F:phosphorelay sensor kinase activity"/>
    <property type="evidence" value="ECO:0007669"/>
    <property type="project" value="InterPro"/>
</dbReference>
<evidence type="ECO:0000256" key="7">
    <source>
        <dbReference type="ARBA" id="ARBA00022777"/>
    </source>
</evidence>
<dbReference type="PANTHER" id="PTHR34220:SF11">
    <property type="entry name" value="SENSOR PROTEIN KINASE HPTS"/>
    <property type="match status" value="1"/>
</dbReference>
<evidence type="ECO:0000256" key="1">
    <source>
        <dbReference type="ARBA" id="ARBA00004651"/>
    </source>
</evidence>
<keyword evidence="10" id="KW-0902">Two-component regulatory system</keyword>
<dbReference type="CDD" id="cd06225">
    <property type="entry name" value="HAMP"/>
    <property type="match status" value="1"/>
</dbReference>
<comment type="subcellular location">
    <subcellularLocation>
        <location evidence="1">Cell membrane</location>
        <topology evidence="1">Multi-pass membrane protein</topology>
    </subcellularLocation>
</comment>
<dbReference type="RefSeq" id="WP_015254204.1">
    <property type="nucleotide sequence ID" value="NC_019897.1"/>
</dbReference>
<dbReference type="SUPFAM" id="SSF158472">
    <property type="entry name" value="HAMP domain-like"/>
    <property type="match status" value="1"/>
</dbReference>
<gene>
    <name evidence="15" type="ordered locus">Theco_1281</name>
</gene>